<feature type="compositionally biased region" description="Acidic residues" evidence="5">
    <location>
        <begin position="80"/>
        <end position="105"/>
    </location>
</feature>
<keyword evidence="2 4" id="KW-0863">Zinc-finger</keyword>
<name>A0A2P5YB60_GOSBA</name>
<evidence type="ECO:0000256" key="1">
    <source>
        <dbReference type="ARBA" id="ARBA00022723"/>
    </source>
</evidence>
<dbReference type="Proteomes" id="UP000239757">
    <property type="component" value="Unassembled WGS sequence"/>
</dbReference>
<feature type="domain" description="SWIM-type" evidence="6">
    <location>
        <begin position="271"/>
        <end position="303"/>
    </location>
</feature>
<sequence>MMREVQDYRMKPEDDIVQHLIINEYLTAYGEEHAAQEPCVVAPISYVDSESTIRGIDIDLNVTPDIDMVGDDGYDSRDPCDEEVDSDSDPDVDDVPDDIDDEDVNDDKNINASSVGNQMRRIVIHNNPGPHMSLIDPDATHVAEFLECPEILSAHQLAVNFEHDELLVGQRFESKEEYVFAIKRYSMNISVDYKVAMSKPTLYIRECWKWEEGCNWRMEAGHVFVEDVRDAMVANRQMARSMNVEIYSQGHETFHVTETIGCRPGIPPRSYGVDLRNRRCDCRRFQTLHYPCAHFVAVCAKENEFPVLPDLSTWEVPPKTFELIPDRGLRRNPRSHPQSSRIRNEIDIREKFDGKRCGLCRLAGHNRSKCP</sequence>
<dbReference type="AlphaFoldDB" id="A0A2P5YB60"/>
<dbReference type="SMART" id="SM00575">
    <property type="entry name" value="ZnF_PMZ"/>
    <property type="match status" value="1"/>
</dbReference>
<evidence type="ECO:0000256" key="2">
    <source>
        <dbReference type="ARBA" id="ARBA00022771"/>
    </source>
</evidence>
<dbReference type="EMBL" id="KZ663426">
    <property type="protein sequence ID" value="PPS12816.1"/>
    <property type="molecule type" value="Genomic_DNA"/>
</dbReference>
<evidence type="ECO:0000256" key="4">
    <source>
        <dbReference type="PROSITE-ProRule" id="PRU00325"/>
    </source>
</evidence>
<gene>
    <name evidence="7" type="ORF">GOBAR_AA07818</name>
</gene>
<evidence type="ECO:0000313" key="7">
    <source>
        <dbReference type="EMBL" id="PPS12816.1"/>
    </source>
</evidence>
<dbReference type="InterPro" id="IPR007527">
    <property type="entry name" value="Znf_SWIM"/>
</dbReference>
<dbReference type="OrthoDB" id="1747431at2759"/>
<feature type="region of interest" description="Disordered" evidence="5">
    <location>
        <begin position="69"/>
        <end position="112"/>
    </location>
</feature>
<dbReference type="GO" id="GO:0008270">
    <property type="term" value="F:zinc ion binding"/>
    <property type="evidence" value="ECO:0007669"/>
    <property type="project" value="UniProtKB-KW"/>
</dbReference>
<dbReference type="InterPro" id="IPR006564">
    <property type="entry name" value="Znf_PMZ"/>
</dbReference>
<organism evidence="7 8">
    <name type="scientific">Gossypium barbadense</name>
    <name type="common">Sea Island cotton</name>
    <name type="synonym">Hibiscus barbadensis</name>
    <dbReference type="NCBI Taxonomy" id="3634"/>
    <lineage>
        <taxon>Eukaryota</taxon>
        <taxon>Viridiplantae</taxon>
        <taxon>Streptophyta</taxon>
        <taxon>Embryophyta</taxon>
        <taxon>Tracheophyta</taxon>
        <taxon>Spermatophyta</taxon>
        <taxon>Magnoliopsida</taxon>
        <taxon>eudicotyledons</taxon>
        <taxon>Gunneridae</taxon>
        <taxon>Pentapetalae</taxon>
        <taxon>rosids</taxon>
        <taxon>malvids</taxon>
        <taxon>Malvales</taxon>
        <taxon>Malvaceae</taxon>
        <taxon>Malvoideae</taxon>
        <taxon>Gossypium</taxon>
    </lineage>
</organism>
<keyword evidence="1" id="KW-0479">Metal-binding</keyword>
<dbReference type="Pfam" id="PF04434">
    <property type="entry name" value="SWIM"/>
    <property type="match status" value="1"/>
</dbReference>
<evidence type="ECO:0000259" key="6">
    <source>
        <dbReference type="PROSITE" id="PS50966"/>
    </source>
</evidence>
<keyword evidence="3" id="KW-0862">Zinc</keyword>
<dbReference type="PROSITE" id="PS50966">
    <property type="entry name" value="ZF_SWIM"/>
    <property type="match status" value="1"/>
</dbReference>
<evidence type="ECO:0000313" key="8">
    <source>
        <dbReference type="Proteomes" id="UP000239757"/>
    </source>
</evidence>
<evidence type="ECO:0000256" key="5">
    <source>
        <dbReference type="SAM" id="MobiDB-lite"/>
    </source>
</evidence>
<accession>A0A2P5YB60</accession>
<protein>
    <recommendedName>
        <fullName evidence="6">SWIM-type domain-containing protein</fullName>
    </recommendedName>
</protein>
<proteinExistence type="predicted"/>
<evidence type="ECO:0000256" key="3">
    <source>
        <dbReference type="ARBA" id="ARBA00022833"/>
    </source>
</evidence>
<reference evidence="7 8" key="1">
    <citation type="submission" date="2015-01" db="EMBL/GenBank/DDBJ databases">
        <title>Genome of allotetraploid Gossypium barbadense reveals genomic plasticity and fiber elongation in cotton evolution.</title>
        <authorList>
            <person name="Chen X."/>
            <person name="Liu X."/>
            <person name="Zhao B."/>
            <person name="Zheng H."/>
            <person name="Hu Y."/>
            <person name="Lu G."/>
            <person name="Yang C."/>
            <person name="Chen J."/>
            <person name="Shan C."/>
            <person name="Zhang L."/>
            <person name="Zhou Y."/>
            <person name="Wang L."/>
            <person name="Guo W."/>
            <person name="Bai Y."/>
            <person name="Ruan J."/>
            <person name="Shangguan X."/>
            <person name="Mao Y."/>
            <person name="Jiang J."/>
            <person name="Zhu Y."/>
            <person name="Lei J."/>
            <person name="Kang H."/>
            <person name="Chen S."/>
            <person name="He X."/>
            <person name="Wang R."/>
            <person name="Wang Y."/>
            <person name="Chen J."/>
            <person name="Wang L."/>
            <person name="Yu S."/>
            <person name="Wang B."/>
            <person name="Wei J."/>
            <person name="Song S."/>
            <person name="Lu X."/>
            <person name="Gao Z."/>
            <person name="Gu W."/>
            <person name="Deng X."/>
            <person name="Ma D."/>
            <person name="Wang S."/>
            <person name="Liang W."/>
            <person name="Fang L."/>
            <person name="Cai C."/>
            <person name="Zhu X."/>
            <person name="Zhou B."/>
            <person name="Zhang Y."/>
            <person name="Chen Z."/>
            <person name="Xu S."/>
            <person name="Zhu R."/>
            <person name="Wang S."/>
            <person name="Zhang T."/>
            <person name="Zhao G."/>
        </authorList>
    </citation>
    <scope>NUCLEOTIDE SEQUENCE [LARGE SCALE GENOMIC DNA]</scope>
    <source>
        <strain evidence="8">cv. Xinhai21</strain>
        <tissue evidence="7">Leaf</tissue>
    </source>
</reference>